<feature type="compositionally biased region" description="Polar residues" evidence="1">
    <location>
        <begin position="86"/>
        <end position="96"/>
    </location>
</feature>
<sequence>MNKCRKTLLALPHLQGRIIVFRLSIPDLKEFNCGNLRDKASQLNTFLRHPNTLPMLASSVRPPRSPPPSRPPPVSRQPLEQRRLTHSNASYTATLR</sequence>
<feature type="compositionally biased region" description="Pro residues" evidence="1">
    <location>
        <begin position="63"/>
        <end position="75"/>
    </location>
</feature>
<evidence type="ECO:0000256" key="1">
    <source>
        <dbReference type="SAM" id="MobiDB-lite"/>
    </source>
</evidence>
<comment type="caution">
    <text evidence="2">The sequence shown here is derived from an EMBL/GenBank/DDBJ whole genome shotgun (WGS) entry which is preliminary data.</text>
</comment>
<organism evidence="2 3">
    <name type="scientific">Portunus trituberculatus</name>
    <name type="common">Swimming crab</name>
    <name type="synonym">Neptunus trituberculatus</name>
    <dbReference type="NCBI Taxonomy" id="210409"/>
    <lineage>
        <taxon>Eukaryota</taxon>
        <taxon>Metazoa</taxon>
        <taxon>Ecdysozoa</taxon>
        <taxon>Arthropoda</taxon>
        <taxon>Crustacea</taxon>
        <taxon>Multicrustacea</taxon>
        <taxon>Malacostraca</taxon>
        <taxon>Eumalacostraca</taxon>
        <taxon>Eucarida</taxon>
        <taxon>Decapoda</taxon>
        <taxon>Pleocyemata</taxon>
        <taxon>Brachyura</taxon>
        <taxon>Eubrachyura</taxon>
        <taxon>Portunoidea</taxon>
        <taxon>Portunidae</taxon>
        <taxon>Portuninae</taxon>
        <taxon>Portunus</taxon>
    </lineage>
</organism>
<dbReference type="Proteomes" id="UP000324222">
    <property type="component" value="Unassembled WGS sequence"/>
</dbReference>
<dbReference type="AlphaFoldDB" id="A0A5B7JVA8"/>
<gene>
    <name evidence="2" type="ORF">E2C01_097481</name>
</gene>
<accession>A0A5B7JVA8</accession>
<keyword evidence="3" id="KW-1185">Reference proteome</keyword>
<dbReference type="EMBL" id="VSRR010129198">
    <property type="protein sequence ID" value="MPD01932.1"/>
    <property type="molecule type" value="Genomic_DNA"/>
</dbReference>
<reference evidence="2 3" key="1">
    <citation type="submission" date="2019-05" db="EMBL/GenBank/DDBJ databases">
        <title>Another draft genome of Portunus trituberculatus and its Hox gene families provides insights of decapod evolution.</title>
        <authorList>
            <person name="Jeong J.-H."/>
            <person name="Song I."/>
            <person name="Kim S."/>
            <person name="Choi T."/>
            <person name="Kim D."/>
            <person name="Ryu S."/>
            <person name="Kim W."/>
        </authorList>
    </citation>
    <scope>NUCLEOTIDE SEQUENCE [LARGE SCALE GENOMIC DNA]</scope>
    <source>
        <tissue evidence="2">Muscle</tissue>
    </source>
</reference>
<evidence type="ECO:0000313" key="3">
    <source>
        <dbReference type="Proteomes" id="UP000324222"/>
    </source>
</evidence>
<proteinExistence type="predicted"/>
<feature type="region of interest" description="Disordered" evidence="1">
    <location>
        <begin position="54"/>
        <end position="96"/>
    </location>
</feature>
<name>A0A5B7JVA8_PORTR</name>
<evidence type="ECO:0000313" key="2">
    <source>
        <dbReference type="EMBL" id="MPD01932.1"/>
    </source>
</evidence>
<protein>
    <submittedName>
        <fullName evidence="2">Uncharacterized protein</fullName>
    </submittedName>
</protein>